<dbReference type="AlphaFoldDB" id="A0A1S3I9B7"/>
<evidence type="ECO:0000256" key="1">
    <source>
        <dbReference type="ARBA" id="ARBA00022837"/>
    </source>
</evidence>
<evidence type="ECO:0000313" key="3">
    <source>
        <dbReference type="Proteomes" id="UP000085678"/>
    </source>
</evidence>
<dbReference type="SMART" id="SM00054">
    <property type="entry name" value="EFh"/>
    <property type="match status" value="2"/>
</dbReference>
<sequence length="219" mass="25635">MLFTEPCYMMRFLVVLVFVGVIRVGCFSTVRNNLGAQNVEERSAQFTKDDKGDKRHFYRYLDVNQNGILERREYIDLVIQRAKRHLDAERQSELDDIMNEAWLDFLSNEGDNYPESVKLNPGDTEEHLTPRRRRQHRIFIRALFVIFDSDADEKLDNQELVRFFEVFQVPAAELGLSFDHIDTNQNGAIDKSEFLELADYASFLGCWKQSGLSTCKHRK</sequence>
<dbReference type="Proteomes" id="UP000085678">
    <property type="component" value="Unplaced"/>
</dbReference>
<dbReference type="RefSeq" id="XP_013393979.1">
    <property type="nucleotide sequence ID" value="XM_013538525.1"/>
</dbReference>
<dbReference type="PROSITE" id="PS00018">
    <property type="entry name" value="EF_HAND_1"/>
    <property type="match status" value="2"/>
</dbReference>
<dbReference type="Pfam" id="PF13202">
    <property type="entry name" value="EF-hand_5"/>
    <property type="match status" value="1"/>
</dbReference>
<dbReference type="SUPFAM" id="SSF47473">
    <property type="entry name" value="EF-hand"/>
    <property type="match status" value="1"/>
</dbReference>
<dbReference type="InterPro" id="IPR011992">
    <property type="entry name" value="EF-hand-dom_pair"/>
</dbReference>
<evidence type="ECO:0000259" key="2">
    <source>
        <dbReference type="PROSITE" id="PS50222"/>
    </source>
</evidence>
<name>A0A1S3I9B7_LINAN</name>
<dbReference type="InParanoid" id="A0A1S3I9B7"/>
<dbReference type="GeneID" id="106161534"/>
<accession>A0A1S3I9B7</accession>
<organism evidence="3 4">
    <name type="scientific">Lingula anatina</name>
    <name type="common">Brachiopod</name>
    <name type="synonym">Lingula unguis</name>
    <dbReference type="NCBI Taxonomy" id="7574"/>
    <lineage>
        <taxon>Eukaryota</taxon>
        <taxon>Metazoa</taxon>
        <taxon>Spiralia</taxon>
        <taxon>Lophotrochozoa</taxon>
        <taxon>Brachiopoda</taxon>
        <taxon>Linguliformea</taxon>
        <taxon>Lingulata</taxon>
        <taxon>Lingulida</taxon>
        <taxon>Linguloidea</taxon>
        <taxon>Lingulidae</taxon>
        <taxon>Lingula</taxon>
    </lineage>
</organism>
<gene>
    <name evidence="4" type="primary">LOC106161534</name>
</gene>
<reference evidence="4" key="1">
    <citation type="submission" date="2025-08" db="UniProtKB">
        <authorList>
            <consortium name="RefSeq"/>
        </authorList>
    </citation>
    <scope>IDENTIFICATION</scope>
    <source>
        <tissue evidence="4">Gonads</tissue>
    </source>
</reference>
<dbReference type="KEGG" id="lak:106161534"/>
<dbReference type="GO" id="GO:0005509">
    <property type="term" value="F:calcium ion binding"/>
    <property type="evidence" value="ECO:0007669"/>
    <property type="project" value="InterPro"/>
</dbReference>
<dbReference type="PROSITE" id="PS50222">
    <property type="entry name" value="EF_HAND_2"/>
    <property type="match status" value="1"/>
</dbReference>
<evidence type="ECO:0000313" key="4">
    <source>
        <dbReference type="RefSeq" id="XP_013393979.1"/>
    </source>
</evidence>
<protein>
    <submittedName>
        <fullName evidence="4">Uncharacterized protein LOC106161534</fullName>
    </submittedName>
</protein>
<feature type="domain" description="EF-hand" evidence="2">
    <location>
        <begin position="169"/>
        <end position="204"/>
    </location>
</feature>
<keyword evidence="3" id="KW-1185">Reference proteome</keyword>
<dbReference type="InterPro" id="IPR002048">
    <property type="entry name" value="EF_hand_dom"/>
</dbReference>
<dbReference type="InterPro" id="IPR018247">
    <property type="entry name" value="EF_Hand_1_Ca_BS"/>
</dbReference>
<keyword evidence="1" id="KW-0106">Calcium</keyword>
<dbReference type="Gene3D" id="1.10.238.10">
    <property type="entry name" value="EF-hand"/>
    <property type="match status" value="1"/>
</dbReference>
<proteinExistence type="predicted"/>
<dbReference type="CDD" id="cd00051">
    <property type="entry name" value="EFh"/>
    <property type="match status" value="1"/>
</dbReference>